<protein>
    <submittedName>
        <fullName evidence="2">Prepilin-type N-terminal cleavage/methylation domain-containing protein</fullName>
    </submittedName>
</protein>
<evidence type="ECO:0000313" key="2">
    <source>
        <dbReference type="EMBL" id="NDV62505.1"/>
    </source>
</evidence>
<dbReference type="NCBIfam" id="TIGR02532">
    <property type="entry name" value="IV_pilin_GFxxxE"/>
    <property type="match status" value="1"/>
</dbReference>
<gene>
    <name evidence="2" type="ORF">G0Q06_08590</name>
</gene>
<proteinExistence type="predicted"/>
<name>A0A6B2M3W3_9BACT</name>
<keyword evidence="3" id="KW-1185">Reference proteome</keyword>
<evidence type="ECO:0000256" key="1">
    <source>
        <dbReference type="SAM" id="Phobius"/>
    </source>
</evidence>
<dbReference type="EMBL" id="JAAGNX010000002">
    <property type="protein sequence ID" value="NDV62505.1"/>
    <property type="molecule type" value="Genomic_DNA"/>
</dbReference>
<sequence length="224" mass="26051">MKTLHRSNQSGLTLIEMIVTIGIIATFMTLLSFHLFALSNLWLNRTDDDFFDQHVDGVVLFLNNAFEASESTPASGDQEQQMPVEWARPPGWSEFDDPLLHFRQAEAPALFVREGRPLPAIMAYIHFEEDTGLSILWYSAFDAEEIEEVRDLKRTPVSSFVSKIEYAYYELEDDEWEITEQPIEEDDDIFLLPNYLRLTFSYPDEDDRIRSIFVPQKSLELPLF</sequence>
<keyword evidence="1" id="KW-1133">Transmembrane helix</keyword>
<reference evidence="2 3" key="1">
    <citation type="submission" date="2020-02" db="EMBL/GenBank/DDBJ databases">
        <title>Albibacoteraceae fam. nov., the first described family within the subdivision 4 Verrucomicrobia.</title>
        <authorList>
            <person name="Xi F."/>
        </authorList>
    </citation>
    <scope>NUCLEOTIDE SEQUENCE [LARGE SCALE GENOMIC DNA]</scope>
    <source>
        <strain evidence="2 3">CK1056</strain>
    </source>
</reference>
<dbReference type="Proteomes" id="UP000478417">
    <property type="component" value="Unassembled WGS sequence"/>
</dbReference>
<dbReference type="Pfam" id="PF07963">
    <property type="entry name" value="N_methyl"/>
    <property type="match status" value="1"/>
</dbReference>
<feature type="transmembrane region" description="Helical" evidence="1">
    <location>
        <begin position="12"/>
        <end position="36"/>
    </location>
</feature>
<dbReference type="PROSITE" id="PS00409">
    <property type="entry name" value="PROKAR_NTER_METHYL"/>
    <property type="match status" value="1"/>
</dbReference>
<keyword evidence="1" id="KW-0472">Membrane</keyword>
<keyword evidence="1" id="KW-0812">Transmembrane</keyword>
<dbReference type="AlphaFoldDB" id="A0A6B2M3W3"/>
<dbReference type="InterPro" id="IPR012902">
    <property type="entry name" value="N_methyl_site"/>
</dbReference>
<organism evidence="2 3">
    <name type="scientific">Oceanipulchritudo coccoides</name>
    <dbReference type="NCBI Taxonomy" id="2706888"/>
    <lineage>
        <taxon>Bacteria</taxon>
        <taxon>Pseudomonadati</taxon>
        <taxon>Verrucomicrobiota</taxon>
        <taxon>Opitutia</taxon>
        <taxon>Puniceicoccales</taxon>
        <taxon>Oceanipulchritudinaceae</taxon>
        <taxon>Oceanipulchritudo</taxon>
    </lineage>
</organism>
<accession>A0A6B2M3W3</accession>
<evidence type="ECO:0000313" key="3">
    <source>
        <dbReference type="Proteomes" id="UP000478417"/>
    </source>
</evidence>
<dbReference type="RefSeq" id="WP_163964467.1">
    <property type="nucleotide sequence ID" value="NZ_JAAGNX010000002.1"/>
</dbReference>
<comment type="caution">
    <text evidence="2">The sequence shown here is derived from an EMBL/GenBank/DDBJ whole genome shotgun (WGS) entry which is preliminary data.</text>
</comment>